<protein>
    <submittedName>
        <fullName evidence="1">Uncharacterized protein</fullName>
    </submittedName>
</protein>
<accession>A0A397VE04</accession>
<dbReference type="AlphaFoldDB" id="A0A397VE04"/>
<proteinExistence type="predicted"/>
<sequence length="132" mass="15093">MLVIILIPRFIDWLRHKYQTEPVGTQQVTTQKLAQEKFLPFDNPETYEARIRPLLLGVANADANILGLLKGHLSGELYTWMKIANPDNINAFFIELKNMWLEHSPNLYKGSIPDQISQAPSITSQPALHQKK</sequence>
<dbReference type="Proteomes" id="UP000266673">
    <property type="component" value="Unassembled WGS sequence"/>
</dbReference>
<dbReference type="OrthoDB" id="2442289at2759"/>
<evidence type="ECO:0000313" key="1">
    <source>
        <dbReference type="EMBL" id="RIB20008.1"/>
    </source>
</evidence>
<gene>
    <name evidence="1" type="ORF">C2G38_2035590</name>
</gene>
<dbReference type="EMBL" id="QKWP01000440">
    <property type="protein sequence ID" value="RIB20008.1"/>
    <property type="molecule type" value="Genomic_DNA"/>
</dbReference>
<name>A0A397VE04_9GLOM</name>
<reference evidence="1 2" key="1">
    <citation type="submission" date="2018-06" db="EMBL/GenBank/DDBJ databases">
        <title>Comparative genomics reveals the genomic features of Rhizophagus irregularis, R. cerebriforme, R. diaphanum and Gigaspora rosea, and their symbiotic lifestyle signature.</title>
        <authorList>
            <person name="Morin E."/>
            <person name="San Clemente H."/>
            <person name="Chen E.C.H."/>
            <person name="De La Providencia I."/>
            <person name="Hainaut M."/>
            <person name="Kuo A."/>
            <person name="Kohler A."/>
            <person name="Murat C."/>
            <person name="Tang N."/>
            <person name="Roy S."/>
            <person name="Loubradou J."/>
            <person name="Henrissat B."/>
            <person name="Grigoriev I.V."/>
            <person name="Corradi N."/>
            <person name="Roux C."/>
            <person name="Martin F.M."/>
        </authorList>
    </citation>
    <scope>NUCLEOTIDE SEQUENCE [LARGE SCALE GENOMIC DNA]</scope>
    <source>
        <strain evidence="1 2">DAOM 194757</strain>
    </source>
</reference>
<evidence type="ECO:0000313" key="2">
    <source>
        <dbReference type="Proteomes" id="UP000266673"/>
    </source>
</evidence>
<organism evidence="1 2">
    <name type="scientific">Gigaspora rosea</name>
    <dbReference type="NCBI Taxonomy" id="44941"/>
    <lineage>
        <taxon>Eukaryota</taxon>
        <taxon>Fungi</taxon>
        <taxon>Fungi incertae sedis</taxon>
        <taxon>Mucoromycota</taxon>
        <taxon>Glomeromycotina</taxon>
        <taxon>Glomeromycetes</taxon>
        <taxon>Diversisporales</taxon>
        <taxon>Gigasporaceae</taxon>
        <taxon>Gigaspora</taxon>
    </lineage>
</organism>
<keyword evidence="2" id="KW-1185">Reference proteome</keyword>
<comment type="caution">
    <text evidence="1">The sequence shown here is derived from an EMBL/GenBank/DDBJ whole genome shotgun (WGS) entry which is preliminary data.</text>
</comment>